<dbReference type="EMBL" id="WTYS01000001">
    <property type="protein sequence ID" value="MXO55323.1"/>
    <property type="molecule type" value="Genomic_DNA"/>
</dbReference>
<dbReference type="AlphaFoldDB" id="A0A6I4SIC1"/>
<dbReference type="CDD" id="cd07262">
    <property type="entry name" value="VOC_like"/>
    <property type="match status" value="1"/>
</dbReference>
<dbReference type="Gene3D" id="3.10.180.10">
    <property type="entry name" value="2,3-Dihydroxybiphenyl 1,2-Dioxygenase, domain 1"/>
    <property type="match status" value="1"/>
</dbReference>
<evidence type="ECO:0000259" key="1">
    <source>
        <dbReference type="PROSITE" id="PS51819"/>
    </source>
</evidence>
<evidence type="ECO:0000313" key="2">
    <source>
        <dbReference type="EMBL" id="MXO55323.1"/>
    </source>
</evidence>
<dbReference type="InterPro" id="IPR037523">
    <property type="entry name" value="VOC_core"/>
</dbReference>
<gene>
    <name evidence="2" type="ORF">GRI36_00360</name>
</gene>
<proteinExistence type="predicted"/>
<dbReference type="PROSITE" id="PS51819">
    <property type="entry name" value="VOC"/>
    <property type="match status" value="1"/>
</dbReference>
<dbReference type="InterPro" id="IPR004360">
    <property type="entry name" value="Glyas_Fos-R_dOase_dom"/>
</dbReference>
<accession>A0A6I4SIC1</accession>
<sequence length="126" mass="13354">MFSHVMVGADDIDAAKKFYDACFIALGGREGSADPKGRVMYFKDGSIFIVTKPIDGKPACHANGGTIGFTVDSEEMAEAWHAAGLANGGTAIEDPPGIREGGGMKMHLAYLRDPAGNKICTMMRMP</sequence>
<organism evidence="2 3">
    <name type="scientific">Pontixanthobacter gangjinensis</name>
    <dbReference type="NCBI Taxonomy" id="1028742"/>
    <lineage>
        <taxon>Bacteria</taxon>
        <taxon>Pseudomonadati</taxon>
        <taxon>Pseudomonadota</taxon>
        <taxon>Alphaproteobacteria</taxon>
        <taxon>Sphingomonadales</taxon>
        <taxon>Erythrobacteraceae</taxon>
        <taxon>Pontixanthobacter</taxon>
    </lineage>
</organism>
<dbReference type="SUPFAM" id="SSF54593">
    <property type="entry name" value="Glyoxalase/Bleomycin resistance protein/Dihydroxybiphenyl dioxygenase"/>
    <property type="match status" value="1"/>
</dbReference>
<dbReference type="Pfam" id="PF00903">
    <property type="entry name" value="Glyoxalase"/>
    <property type="match status" value="1"/>
</dbReference>
<dbReference type="InterPro" id="IPR029068">
    <property type="entry name" value="Glyas_Bleomycin-R_OHBP_Dase"/>
</dbReference>
<feature type="domain" description="VOC" evidence="1">
    <location>
        <begin position="1"/>
        <end position="124"/>
    </location>
</feature>
<dbReference type="PANTHER" id="PTHR35006:SF1">
    <property type="entry name" value="BLL2941 PROTEIN"/>
    <property type="match status" value="1"/>
</dbReference>
<reference evidence="2 3" key="1">
    <citation type="submission" date="2019-12" db="EMBL/GenBank/DDBJ databases">
        <title>Genomic-based taxomic classification of the family Erythrobacteraceae.</title>
        <authorList>
            <person name="Xu L."/>
        </authorList>
    </citation>
    <scope>NUCLEOTIDE SEQUENCE [LARGE SCALE GENOMIC DNA]</scope>
    <source>
        <strain evidence="2 3">JCM 17802</strain>
    </source>
</reference>
<dbReference type="OrthoDB" id="9807407at2"/>
<comment type="caution">
    <text evidence="2">The sequence shown here is derived from an EMBL/GenBank/DDBJ whole genome shotgun (WGS) entry which is preliminary data.</text>
</comment>
<dbReference type="RefSeq" id="WP_160596660.1">
    <property type="nucleotide sequence ID" value="NZ_WTYS01000001.1"/>
</dbReference>
<dbReference type="PANTHER" id="PTHR35006">
    <property type="entry name" value="GLYOXALASE FAMILY PROTEIN (AFU_ORTHOLOGUE AFUA_5G14830)"/>
    <property type="match status" value="1"/>
</dbReference>
<name>A0A6I4SIC1_9SPHN</name>
<evidence type="ECO:0000313" key="3">
    <source>
        <dbReference type="Proteomes" id="UP000468943"/>
    </source>
</evidence>
<protein>
    <submittedName>
        <fullName evidence="2">VOC family protein</fullName>
    </submittedName>
</protein>
<keyword evidence="3" id="KW-1185">Reference proteome</keyword>
<dbReference type="Proteomes" id="UP000468943">
    <property type="component" value="Unassembled WGS sequence"/>
</dbReference>